<proteinExistence type="predicted"/>
<dbReference type="InterPro" id="IPR002156">
    <property type="entry name" value="RNaseH_domain"/>
</dbReference>
<keyword evidence="3" id="KW-1185">Reference proteome</keyword>
<dbReference type="InterPro" id="IPR000477">
    <property type="entry name" value="RT_dom"/>
</dbReference>
<organism evidence="3 4">
    <name type="scientific">Spinacia oleracea</name>
    <name type="common">Spinach</name>
    <dbReference type="NCBI Taxonomy" id="3562"/>
    <lineage>
        <taxon>Eukaryota</taxon>
        <taxon>Viridiplantae</taxon>
        <taxon>Streptophyta</taxon>
        <taxon>Embryophyta</taxon>
        <taxon>Tracheophyta</taxon>
        <taxon>Spermatophyta</taxon>
        <taxon>Magnoliopsida</taxon>
        <taxon>eudicotyledons</taxon>
        <taxon>Gunneridae</taxon>
        <taxon>Pentapetalae</taxon>
        <taxon>Caryophyllales</taxon>
        <taxon>Chenopodiaceae</taxon>
        <taxon>Chenopodioideae</taxon>
        <taxon>Anserineae</taxon>
        <taxon>Spinacia</taxon>
    </lineage>
</organism>
<dbReference type="RefSeq" id="XP_056688936.1">
    <property type="nucleotide sequence ID" value="XM_056832958.1"/>
</dbReference>
<dbReference type="CDD" id="cd01647">
    <property type="entry name" value="RT_LTR"/>
    <property type="match status" value="1"/>
</dbReference>
<feature type="domain" description="Reverse transcriptase" evidence="1">
    <location>
        <begin position="1"/>
        <end position="147"/>
    </location>
</feature>
<feature type="domain" description="Integrase catalytic" evidence="2">
    <location>
        <begin position="330"/>
        <end position="380"/>
    </location>
</feature>
<evidence type="ECO:0000313" key="4">
    <source>
        <dbReference type="RefSeq" id="XP_056688936.1"/>
    </source>
</evidence>
<accession>A0ABM3QZX1</accession>
<dbReference type="InterPro" id="IPR043128">
    <property type="entry name" value="Rev_trsase/Diguanyl_cyclase"/>
</dbReference>
<dbReference type="Pfam" id="PF00078">
    <property type="entry name" value="RVT_1"/>
    <property type="match status" value="1"/>
</dbReference>
<dbReference type="PANTHER" id="PTHR48475:SF2">
    <property type="entry name" value="RIBONUCLEASE H"/>
    <property type="match status" value="1"/>
</dbReference>
<name>A0ABM3QZX1_SPIOL</name>
<evidence type="ECO:0000313" key="3">
    <source>
        <dbReference type="Proteomes" id="UP000813463"/>
    </source>
</evidence>
<reference evidence="4" key="2">
    <citation type="submission" date="2025-08" db="UniProtKB">
        <authorList>
            <consortium name="RefSeq"/>
        </authorList>
    </citation>
    <scope>IDENTIFICATION</scope>
    <source>
        <tissue evidence="4">Leaf</tissue>
    </source>
</reference>
<reference evidence="3" key="1">
    <citation type="journal article" date="2021" name="Nat. Commun.">
        <title>Genomic analyses provide insights into spinach domestication and the genetic basis of agronomic traits.</title>
        <authorList>
            <person name="Cai X."/>
            <person name="Sun X."/>
            <person name="Xu C."/>
            <person name="Sun H."/>
            <person name="Wang X."/>
            <person name="Ge C."/>
            <person name="Zhang Z."/>
            <person name="Wang Q."/>
            <person name="Fei Z."/>
            <person name="Jiao C."/>
            <person name="Wang Q."/>
        </authorList>
    </citation>
    <scope>NUCLEOTIDE SEQUENCE [LARGE SCALE GENOMIC DNA]</scope>
    <source>
        <strain evidence="3">cv. Varoflay</strain>
    </source>
</reference>
<sequence>MPDIDQAVAVHKLNVNPDARSVLQKKRNHGEVRNQAAAAEVKLMDACFVRKTSFVTEQGLYCYKVMSFGLKNAPATFQRLINTVFSKQLCRNIEAYIDDMIVKSKERMTHLADLRETFETIRAYNIRLNPKKCVFGVTSRKFLGFLIDERGIEANPDKIQAVIDISSPKTVKEVQRLTCCLTALGIFLSRVGDKCHYFFRAIRKKSKFEWSDEAEAAFLKLKDHLHTLPHLAIKGKAFADFIVEMTRPVFSENTKTKWTVYVDGSSTQNGCGAGIICQSPKGDTYEYAMRFNFQASNNEAEYEALLCGIKMCKAARAEEILALSDSQLISIVFDNGPQFETPKIKDWLAELGIAGHFASVGRPQANGQVEAFNKTISEGK</sequence>
<evidence type="ECO:0000259" key="1">
    <source>
        <dbReference type="PROSITE" id="PS50878"/>
    </source>
</evidence>
<dbReference type="Gene3D" id="3.30.70.270">
    <property type="match status" value="2"/>
</dbReference>
<dbReference type="PROSITE" id="PS50878">
    <property type="entry name" value="RT_POL"/>
    <property type="match status" value="1"/>
</dbReference>
<dbReference type="GeneID" id="130463732"/>
<dbReference type="PANTHER" id="PTHR48475">
    <property type="entry name" value="RIBONUCLEASE H"/>
    <property type="match status" value="1"/>
</dbReference>
<dbReference type="PROSITE" id="PS50994">
    <property type="entry name" value="INTEGRASE"/>
    <property type="match status" value="1"/>
</dbReference>
<dbReference type="InterPro" id="IPR001584">
    <property type="entry name" value="Integrase_cat-core"/>
</dbReference>
<protein>
    <submittedName>
        <fullName evidence="4">Uncharacterized protein</fullName>
    </submittedName>
</protein>
<dbReference type="Gene3D" id="3.30.420.10">
    <property type="entry name" value="Ribonuclease H-like superfamily/Ribonuclease H"/>
    <property type="match status" value="1"/>
</dbReference>
<dbReference type="SUPFAM" id="SSF53098">
    <property type="entry name" value="Ribonuclease H-like"/>
    <property type="match status" value="1"/>
</dbReference>
<dbReference type="InterPro" id="IPR043502">
    <property type="entry name" value="DNA/RNA_pol_sf"/>
</dbReference>
<dbReference type="Proteomes" id="UP000813463">
    <property type="component" value="Chromosome 1"/>
</dbReference>
<dbReference type="InterPro" id="IPR012337">
    <property type="entry name" value="RNaseH-like_sf"/>
</dbReference>
<dbReference type="SUPFAM" id="SSF56672">
    <property type="entry name" value="DNA/RNA polymerases"/>
    <property type="match status" value="1"/>
</dbReference>
<gene>
    <name evidence="4" type="primary">LOC130463732</name>
</gene>
<dbReference type="Pfam" id="PF13456">
    <property type="entry name" value="RVT_3"/>
    <property type="match status" value="1"/>
</dbReference>
<dbReference type="InterPro" id="IPR036397">
    <property type="entry name" value="RNaseH_sf"/>
</dbReference>
<evidence type="ECO:0000259" key="2">
    <source>
        <dbReference type="PROSITE" id="PS50994"/>
    </source>
</evidence>